<protein>
    <submittedName>
        <fullName evidence="2">Uncharacterized protein</fullName>
    </submittedName>
</protein>
<accession>A0AAE0JVY1</accession>
<reference evidence="2" key="1">
    <citation type="journal article" date="2023" name="Mol. Phylogenet. Evol.">
        <title>Genome-scale phylogeny and comparative genomics of the fungal order Sordariales.</title>
        <authorList>
            <person name="Hensen N."/>
            <person name="Bonometti L."/>
            <person name="Westerberg I."/>
            <person name="Brannstrom I.O."/>
            <person name="Guillou S."/>
            <person name="Cros-Aarteil S."/>
            <person name="Calhoun S."/>
            <person name="Haridas S."/>
            <person name="Kuo A."/>
            <person name="Mondo S."/>
            <person name="Pangilinan J."/>
            <person name="Riley R."/>
            <person name="LaButti K."/>
            <person name="Andreopoulos B."/>
            <person name="Lipzen A."/>
            <person name="Chen C."/>
            <person name="Yan M."/>
            <person name="Daum C."/>
            <person name="Ng V."/>
            <person name="Clum A."/>
            <person name="Steindorff A."/>
            <person name="Ohm R.A."/>
            <person name="Martin F."/>
            <person name="Silar P."/>
            <person name="Natvig D.O."/>
            <person name="Lalanne C."/>
            <person name="Gautier V."/>
            <person name="Ament-Velasquez S.L."/>
            <person name="Kruys A."/>
            <person name="Hutchinson M.I."/>
            <person name="Powell A.J."/>
            <person name="Barry K."/>
            <person name="Miller A.N."/>
            <person name="Grigoriev I.V."/>
            <person name="Debuchy R."/>
            <person name="Gladieux P."/>
            <person name="Hiltunen Thoren M."/>
            <person name="Johannesson H."/>
        </authorList>
    </citation>
    <scope>NUCLEOTIDE SEQUENCE</scope>
    <source>
        <strain evidence="2">CBS 958.72</strain>
    </source>
</reference>
<dbReference type="Proteomes" id="UP001287356">
    <property type="component" value="Unassembled WGS sequence"/>
</dbReference>
<organism evidence="2 3">
    <name type="scientific">Lasiosphaeria ovina</name>
    <dbReference type="NCBI Taxonomy" id="92902"/>
    <lineage>
        <taxon>Eukaryota</taxon>
        <taxon>Fungi</taxon>
        <taxon>Dikarya</taxon>
        <taxon>Ascomycota</taxon>
        <taxon>Pezizomycotina</taxon>
        <taxon>Sordariomycetes</taxon>
        <taxon>Sordariomycetidae</taxon>
        <taxon>Sordariales</taxon>
        <taxon>Lasiosphaeriaceae</taxon>
        <taxon>Lasiosphaeria</taxon>
    </lineage>
</organism>
<evidence type="ECO:0000256" key="1">
    <source>
        <dbReference type="SAM" id="MobiDB-lite"/>
    </source>
</evidence>
<name>A0AAE0JVY1_9PEZI</name>
<feature type="compositionally biased region" description="Low complexity" evidence="1">
    <location>
        <begin position="162"/>
        <end position="173"/>
    </location>
</feature>
<feature type="region of interest" description="Disordered" evidence="1">
    <location>
        <begin position="154"/>
        <end position="193"/>
    </location>
</feature>
<reference evidence="2" key="2">
    <citation type="submission" date="2023-06" db="EMBL/GenBank/DDBJ databases">
        <authorList>
            <consortium name="Lawrence Berkeley National Laboratory"/>
            <person name="Haridas S."/>
            <person name="Hensen N."/>
            <person name="Bonometti L."/>
            <person name="Westerberg I."/>
            <person name="Brannstrom I.O."/>
            <person name="Guillou S."/>
            <person name="Cros-Aarteil S."/>
            <person name="Calhoun S."/>
            <person name="Kuo A."/>
            <person name="Mondo S."/>
            <person name="Pangilinan J."/>
            <person name="Riley R."/>
            <person name="Labutti K."/>
            <person name="Andreopoulos B."/>
            <person name="Lipzen A."/>
            <person name="Chen C."/>
            <person name="Yanf M."/>
            <person name="Daum C."/>
            <person name="Ng V."/>
            <person name="Clum A."/>
            <person name="Steindorff A."/>
            <person name="Ohm R."/>
            <person name="Martin F."/>
            <person name="Silar P."/>
            <person name="Natvig D."/>
            <person name="Lalanne C."/>
            <person name="Gautier V."/>
            <person name="Ament-Velasquez S.L."/>
            <person name="Kruys A."/>
            <person name="Hutchinson M.I."/>
            <person name="Powell A.J."/>
            <person name="Barry K."/>
            <person name="Miller A.N."/>
            <person name="Grigoriev I.V."/>
            <person name="Debuchy R."/>
            <person name="Gladieux P."/>
            <person name="Thoren M.H."/>
            <person name="Johannesson H."/>
        </authorList>
    </citation>
    <scope>NUCLEOTIDE SEQUENCE</scope>
    <source>
        <strain evidence="2">CBS 958.72</strain>
    </source>
</reference>
<evidence type="ECO:0000313" key="3">
    <source>
        <dbReference type="Proteomes" id="UP001287356"/>
    </source>
</evidence>
<comment type="caution">
    <text evidence="2">The sequence shown here is derived from an EMBL/GenBank/DDBJ whole genome shotgun (WGS) entry which is preliminary data.</text>
</comment>
<feature type="region of interest" description="Disordered" evidence="1">
    <location>
        <begin position="1"/>
        <end position="80"/>
    </location>
</feature>
<sequence length="347" mass="36728">MYPHEQTPEPSAQGQGAASPAASRAPRRLAPKPQGMPSPSSLTSPPGPATPHIEGTLVSSMPVPGMQQAPGYVAAAPPGANNNYDYLPLDPALFAAPSSSSNNNYQPIDPALFAASAAPSSSSNNSYSNNSYQPGIPAVSEDSPWTEFFAKQAQTSLAPPQGTAAAPSGPRGARGARGARGSTASSGPSPMARRALRNRVMPLITATESQPVPQSMPVPQYTEAAWPPMQYQPMPAPQYTQAARPNMPVANVGPDLASDSSDFWDRYFKEKERREAMSSQGPPPAGQNPNIRSRDDVLREIIYGPELYGPIPYRPEPEKRAAPGDDGDGYGYGYGGESHPSKKVRLY</sequence>
<feature type="compositionally biased region" description="Low complexity" evidence="1">
    <location>
        <begin position="69"/>
        <end position="80"/>
    </location>
</feature>
<feature type="compositionally biased region" description="Low complexity" evidence="1">
    <location>
        <begin position="10"/>
        <end position="24"/>
    </location>
</feature>
<dbReference type="AlphaFoldDB" id="A0AAE0JVY1"/>
<proteinExistence type="predicted"/>
<keyword evidence="3" id="KW-1185">Reference proteome</keyword>
<feature type="compositionally biased region" description="Low complexity" evidence="1">
    <location>
        <begin position="179"/>
        <end position="190"/>
    </location>
</feature>
<dbReference type="EMBL" id="JAULSN010000009">
    <property type="protein sequence ID" value="KAK3364975.1"/>
    <property type="molecule type" value="Genomic_DNA"/>
</dbReference>
<evidence type="ECO:0000313" key="2">
    <source>
        <dbReference type="EMBL" id="KAK3364975.1"/>
    </source>
</evidence>
<gene>
    <name evidence="2" type="ORF">B0T24DRAFT_638804</name>
</gene>
<feature type="region of interest" description="Disordered" evidence="1">
    <location>
        <begin position="272"/>
        <end position="347"/>
    </location>
</feature>